<dbReference type="EMBL" id="JAPCIO010000005">
    <property type="protein sequence ID" value="MCW1148363.1"/>
    <property type="molecule type" value="Genomic_DNA"/>
</dbReference>
<keyword evidence="2" id="KW-1185">Reference proteome</keyword>
<proteinExistence type="predicted"/>
<evidence type="ECO:0008006" key="3">
    <source>
        <dbReference type="Google" id="ProtNLM"/>
    </source>
</evidence>
<name>A0ABT3EIF0_9FLAO</name>
<evidence type="ECO:0000313" key="1">
    <source>
        <dbReference type="EMBL" id="MCW1148363.1"/>
    </source>
</evidence>
<evidence type="ECO:0000313" key="2">
    <source>
        <dbReference type="Proteomes" id="UP001165677"/>
    </source>
</evidence>
<dbReference type="RefSeq" id="WP_264369115.1">
    <property type="nucleotide sequence ID" value="NZ_JAPCIO010000005.1"/>
</dbReference>
<gene>
    <name evidence="1" type="ORF">OJ995_09045</name>
</gene>
<reference evidence="1" key="1">
    <citation type="submission" date="2022-10" db="EMBL/GenBank/DDBJ databases">
        <title>Flavobacterium sp. nov., a bacterium isolated from lake sediment.</title>
        <authorList>
            <person name="Qu J.-H."/>
        </authorList>
    </citation>
    <scope>NUCLEOTIDE SEQUENCE</scope>
    <source>
        <strain evidence="1">TH16-21</strain>
    </source>
</reference>
<comment type="caution">
    <text evidence="1">The sequence shown here is derived from an EMBL/GenBank/DDBJ whole genome shotgun (WGS) entry which is preliminary data.</text>
</comment>
<accession>A0ABT3EIF0</accession>
<protein>
    <recommendedName>
        <fullName evidence="3">Restriction endonuclease</fullName>
    </recommendedName>
</protein>
<dbReference type="Proteomes" id="UP001165677">
    <property type="component" value="Unassembled WGS sequence"/>
</dbReference>
<organism evidence="1 2">
    <name type="scientific">Flavobacterium lacisediminis</name>
    <dbReference type="NCBI Taxonomy" id="2989705"/>
    <lineage>
        <taxon>Bacteria</taxon>
        <taxon>Pseudomonadati</taxon>
        <taxon>Bacteroidota</taxon>
        <taxon>Flavobacteriia</taxon>
        <taxon>Flavobacteriales</taxon>
        <taxon>Flavobacteriaceae</taxon>
        <taxon>Flavobacterium</taxon>
    </lineage>
</organism>
<sequence length="262" mass="30566">MAIKKSEKETKITKKISPFKDWIEFEKEIRTFANKYKTTVVNQAKRTSDYFEMSCFNYIVRFYELNGYELEATNLQAGRRYKYKCSPSGIQSNFSHFEATFDSGSEKITFEIHHNLAVQSSHDKNIFTSPDIAVIKKDRIQYTKSYYDTNTTFSFVNNNDLMTFCEVKQFNPFPELLFNFIGVLNELKKEYMIDNGIEHIPIHIAPSLMISGKSNKQTDNIKASIEKRYCVNILFDLFYSSTYTFSKGNITNLRKTGKKPIN</sequence>